<keyword evidence="6" id="KW-0269">Exonuclease</keyword>
<dbReference type="PANTHER" id="PTHR12415:SF0">
    <property type="entry name" value="TYROSYL-DNA PHOSPHODIESTERASE 1"/>
    <property type="match status" value="1"/>
</dbReference>
<dbReference type="GO" id="GO:0017005">
    <property type="term" value="F:3'-tyrosyl-DNA phosphodiesterase activity"/>
    <property type="evidence" value="ECO:0007669"/>
    <property type="project" value="TreeGrafter"/>
</dbReference>
<evidence type="ECO:0000256" key="2">
    <source>
        <dbReference type="ARBA" id="ARBA00010205"/>
    </source>
</evidence>
<evidence type="ECO:0000256" key="7">
    <source>
        <dbReference type="ARBA" id="ARBA00023204"/>
    </source>
</evidence>
<dbReference type="EMBL" id="OU892283">
    <property type="protein sequence ID" value="CAG9771505.1"/>
    <property type="molecule type" value="Genomic_DNA"/>
</dbReference>
<dbReference type="Proteomes" id="UP001152799">
    <property type="component" value="Chromosome 7"/>
</dbReference>
<dbReference type="GO" id="GO:0004527">
    <property type="term" value="F:exonuclease activity"/>
    <property type="evidence" value="ECO:0007669"/>
    <property type="project" value="UniProtKB-KW"/>
</dbReference>
<dbReference type="GO" id="GO:0006281">
    <property type="term" value="P:DNA repair"/>
    <property type="evidence" value="ECO:0007669"/>
    <property type="project" value="UniProtKB-KW"/>
</dbReference>
<comment type="subcellular location">
    <subcellularLocation>
        <location evidence="1">Nucleus</location>
    </subcellularLocation>
</comment>
<evidence type="ECO:0000256" key="8">
    <source>
        <dbReference type="ARBA" id="ARBA00023242"/>
    </source>
</evidence>
<evidence type="ECO:0000313" key="14">
    <source>
        <dbReference type="Proteomes" id="UP001152799"/>
    </source>
</evidence>
<feature type="site" description="Interaction with DNA" evidence="11">
    <location>
        <position position="480"/>
    </location>
</feature>
<evidence type="ECO:0000256" key="3">
    <source>
        <dbReference type="ARBA" id="ARBA00022722"/>
    </source>
</evidence>
<evidence type="ECO:0000256" key="12">
    <source>
        <dbReference type="SAM" id="MobiDB-lite"/>
    </source>
</evidence>
<proteinExistence type="inferred from homology"/>
<feature type="region of interest" description="Disordered" evidence="12">
    <location>
        <begin position="738"/>
        <end position="777"/>
    </location>
</feature>
<feature type="active site" description="Proton donor/acceptor" evidence="9">
    <location>
        <position position="455"/>
    </location>
</feature>
<dbReference type="Pfam" id="PF06087">
    <property type="entry name" value="Tyr-DNA_phospho"/>
    <property type="match status" value="1"/>
</dbReference>
<dbReference type="PANTHER" id="PTHR12415">
    <property type="entry name" value="TYROSYL-DNA PHOSPHODIESTERASE 1"/>
    <property type="match status" value="1"/>
</dbReference>
<dbReference type="GO" id="GO:0005634">
    <property type="term" value="C:nucleus"/>
    <property type="evidence" value="ECO:0007669"/>
    <property type="project" value="UniProtKB-SubCell"/>
</dbReference>
<keyword evidence="8" id="KW-0539">Nucleus</keyword>
<dbReference type="SUPFAM" id="SSF56024">
    <property type="entry name" value="Phospholipase D/nuclease"/>
    <property type="match status" value="2"/>
</dbReference>
<dbReference type="Gene3D" id="3.30.870.10">
    <property type="entry name" value="Endonuclease Chain A"/>
    <property type="match status" value="2"/>
</dbReference>
<sequence length="1256" mass="144350">MQTYKPSAHRFKASSNVCVATFLQGRDMNKFTSQMKRFNKIRQATSRKLNAMTQTIRSYHEVGYRCRIETVETFDNLQQLIEAYHDEDAFKVRREAILERMIDSGVLTRIPGLDWRRHLVDCGILNDCDILDSALRLFKNYDETIQLTRMLWPEVPSTSFQKLSNEFMSQEDELVRSDLRRAIEKSPSNIPWRHWLRKSCDQKPTLEENENHDEEEDCSNVANDEDNSENGISESSESDYDEKPAELEADQTVWISPRLKLLPKDAGYTDGECRTFFKSDFIRFLRAYSEMAPELVDQIIPCLKRIDFSVINCFFIGSVPGVHSCDNDEEVYWSHERVGRILEDHACLQNYDVGRCCIVMQSSSIGSVGDDADNNWLTGEFSRALSSVFAAENTNDTIDTIKTPIFLIYPSVRDLSNAISSNNCLCYSSETHAKQQWISNRWRNNAPGGSEIAPHIKCFLRTDPTFTIASWFLLTSGNISQAAWGKLNSRGGLYVTNFEAGVLLLPSFVTGNTAFPLATLNGSIESFNKDVASLIVPFDLPPVRYSRETDEPCFKESTDLNFRQRNRSPCKDKHLASDTSQIKCNGQTIRSYHEVGNRCRIETVETFDNLQQLIEAYHDEDAFKVRRKAILERMIDSGILTRISGLDWQRHLVDCGILNDCEILDSALRLFKNYDETIQLPRMLWPEVPSTSFQKLSIESMRQEDELVRSDLRSAIEKSPSNIPWRHWLRKSCDEKPTFEENENHDEEEDCPNVANDEDNSENGISESSESDDDEKAAELEADQTFFSHQKTRLKKMLPEFLLPTRLPMNVGIGPSLMCQKDIVKAYVAANRMAFFLEGTYLKGKKFDTDLVRLMREPARRNKRKVEHVQAIKDTELFLREYEDQNKQLPKLSPMVMHLFERQIGIVGNAIRVAEKRVEKFLTSDSTTPNEDSLRLDIGKPRLRKSGFITPSDVADIILTPPSAMGSWVLSATKISSAKLENPAFRQQLIDYIKENIKKFPRRLCKCNSSENVRFRVVWGQSEAEMESMLKNWTTSSSTSLLAAIRLSMANKTTKSKIADFKDFISGQQSSSTRIDDESRHIIKVPRKVPPKRLQRLQNLRQFRKYIEVTNDELREPIKSPNYLVQHEKELLGNATGPSISAEIDHSSIVVEDVVTSIAEADNVVMRDLQTPVRLTYADDERLMRFLYKFFSKEEFEDMKSWQQLFQKYGKLGSIEDLLAGRNIDSVFKKIQRIILLPQNILERRGCDADCVREFF</sequence>
<keyword evidence="14" id="KW-1185">Reference proteome</keyword>
<dbReference type="InterPro" id="IPR010347">
    <property type="entry name" value="Tdp1"/>
</dbReference>
<dbReference type="OrthoDB" id="47785at2759"/>
<keyword evidence="3" id="KW-0540">Nuclease</keyword>
<gene>
    <name evidence="13" type="ORF">CEUTPL_LOCUS11937</name>
</gene>
<evidence type="ECO:0000256" key="1">
    <source>
        <dbReference type="ARBA" id="ARBA00004123"/>
    </source>
</evidence>
<protein>
    <submittedName>
        <fullName evidence="13">Uncharacterized protein</fullName>
    </submittedName>
</protein>
<organism evidence="13 14">
    <name type="scientific">Ceutorhynchus assimilis</name>
    <name type="common">cabbage seed weevil</name>
    <dbReference type="NCBI Taxonomy" id="467358"/>
    <lineage>
        <taxon>Eukaryota</taxon>
        <taxon>Metazoa</taxon>
        <taxon>Ecdysozoa</taxon>
        <taxon>Arthropoda</taxon>
        <taxon>Hexapoda</taxon>
        <taxon>Insecta</taxon>
        <taxon>Pterygota</taxon>
        <taxon>Neoptera</taxon>
        <taxon>Endopterygota</taxon>
        <taxon>Coleoptera</taxon>
        <taxon>Polyphaga</taxon>
        <taxon>Cucujiformia</taxon>
        <taxon>Curculionidae</taxon>
        <taxon>Ceutorhynchinae</taxon>
        <taxon>Ceutorhynchus</taxon>
    </lineage>
</organism>
<feature type="region of interest" description="Disordered" evidence="12">
    <location>
        <begin position="204"/>
        <end position="246"/>
    </location>
</feature>
<feature type="binding site" evidence="10">
    <location>
        <position position="457"/>
    </location>
    <ligand>
        <name>substrate</name>
    </ligand>
</feature>
<accession>A0A9N9QMC9</accession>
<keyword evidence="5" id="KW-0378">Hydrolase</keyword>
<evidence type="ECO:0000313" key="13">
    <source>
        <dbReference type="EMBL" id="CAG9771505.1"/>
    </source>
</evidence>
<evidence type="ECO:0000256" key="11">
    <source>
        <dbReference type="PIRSR" id="PIRSR610347-3"/>
    </source>
</evidence>
<evidence type="ECO:0000256" key="6">
    <source>
        <dbReference type="ARBA" id="ARBA00022839"/>
    </source>
</evidence>
<dbReference type="GO" id="GO:0003690">
    <property type="term" value="F:double-stranded DNA binding"/>
    <property type="evidence" value="ECO:0007669"/>
    <property type="project" value="TreeGrafter"/>
</dbReference>
<feature type="compositionally biased region" description="Acidic residues" evidence="12">
    <location>
        <begin position="207"/>
        <end position="228"/>
    </location>
</feature>
<evidence type="ECO:0000256" key="10">
    <source>
        <dbReference type="PIRSR" id="PIRSR610347-2"/>
    </source>
</evidence>
<keyword evidence="4" id="KW-0227">DNA damage</keyword>
<comment type="similarity">
    <text evidence="2">Belongs to the tyrosyl-DNA phosphodiesterase family.</text>
</comment>
<evidence type="ECO:0000256" key="5">
    <source>
        <dbReference type="ARBA" id="ARBA00022801"/>
    </source>
</evidence>
<evidence type="ECO:0000256" key="4">
    <source>
        <dbReference type="ARBA" id="ARBA00022763"/>
    </source>
</evidence>
<dbReference type="GO" id="GO:0003697">
    <property type="term" value="F:single-stranded DNA binding"/>
    <property type="evidence" value="ECO:0007669"/>
    <property type="project" value="TreeGrafter"/>
</dbReference>
<dbReference type="AlphaFoldDB" id="A0A9N9QMC9"/>
<feature type="compositionally biased region" description="Acidic residues" evidence="12">
    <location>
        <begin position="740"/>
        <end position="761"/>
    </location>
</feature>
<evidence type="ECO:0000256" key="9">
    <source>
        <dbReference type="PIRSR" id="PIRSR610347-1"/>
    </source>
</evidence>
<name>A0A9N9QMC9_9CUCU</name>
<keyword evidence="7" id="KW-0234">DNA repair</keyword>
<reference evidence="13" key="1">
    <citation type="submission" date="2022-01" db="EMBL/GenBank/DDBJ databases">
        <authorList>
            <person name="King R."/>
        </authorList>
    </citation>
    <scope>NUCLEOTIDE SEQUENCE</scope>
</reference>